<dbReference type="AlphaFoldDB" id="A0A975J329"/>
<dbReference type="KEGG" id="lamb:KBB96_09720"/>
<reference evidence="3" key="1">
    <citation type="submission" date="2021-04" db="EMBL/GenBank/DDBJ databases">
        <title>Luteolibacter sp. 32A isolated from the skin of an Anderson's salamander (Ambystoma andersonii).</title>
        <authorList>
            <person name="Spergser J."/>
            <person name="Busse H.-J."/>
        </authorList>
    </citation>
    <scope>NUCLEOTIDE SEQUENCE</scope>
    <source>
        <strain evidence="3">32A</strain>
    </source>
</reference>
<dbReference type="RefSeq" id="WP_211634502.1">
    <property type="nucleotide sequence ID" value="NZ_CP073100.1"/>
</dbReference>
<dbReference type="EMBL" id="CP073100">
    <property type="protein sequence ID" value="QUE53158.1"/>
    <property type="molecule type" value="Genomic_DNA"/>
</dbReference>
<dbReference type="Pfam" id="PF13385">
    <property type="entry name" value="Laminin_G_3"/>
    <property type="match status" value="1"/>
</dbReference>
<sequence>MKNTSPLVLAMFAGLTAVSPAAVTVFAEYHLGEAGSLSGANNLPQDSSGNGRNLATAISGNTVIVGTTGVVAPGSTAYIDTSSATNEGWFSSNLLTGLPTDDFAVGVYASSATIGGTRDIISLGGNNGAYKLSLGPNGWAASAHNVSWIGTANGIAGSFTADQWVHLSLIRSAGTTTFYINGVAQATYAGAPVNDTLHISVNPGGGTYFNGKIDEARIVTFTPGESTSNILNALQGVPEPSAAILGGLGLLGLLRRRRE</sequence>
<evidence type="ECO:0000313" key="3">
    <source>
        <dbReference type="EMBL" id="QUE53158.1"/>
    </source>
</evidence>
<organism evidence="3 4">
    <name type="scientific">Luteolibacter ambystomatis</name>
    <dbReference type="NCBI Taxonomy" id="2824561"/>
    <lineage>
        <taxon>Bacteria</taxon>
        <taxon>Pseudomonadati</taxon>
        <taxon>Verrucomicrobiota</taxon>
        <taxon>Verrucomicrobiia</taxon>
        <taxon>Verrucomicrobiales</taxon>
        <taxon>Verrucomicrobiaceae</taxon>
        <taxon>Luteolibacter</taxon>
    </lineage>
</organism>
<evidence type="ECO:0000259" key="2">
    <source>
        <dbReference type="Pfam" id="PF07589"/>
    </source>
</evidence>
<keyword evidence="1" id="KW-0732">Signal</keyword>
<name>A0A975J329_9BACT</name>
<dbReference type="InterPro" id="IPR013424">
    <property type="entry name" value="Ice-binding_C"/>
</dbReference>
<keyword evidence="4" id="KW-1185">Reference proteome</keyword>
<dbReference type="Proteomes" id="UP000676169">
    <property type="component" value="Chromosome"/>
</dbReference>
<protein>
    <submittedName>
        <fullName evidence="3">LamG domain-containing protein</fullName>
    </submittedName>
</protein>
<accession>A0A975J329</accession>
<evidence type="ECO:0000313" key="4">
    <source>
        <dbReference type="Proteomes" id="UP000676169"/>
    </source>
</evidence>
<evidence type="ECO:0000256" key="1">
    <source>
        <dbReference type="SAM" id="SignalP"/>
    </source>
</evidence>
<dbReference type="SUPFAM" id="SSF49899">
    <property type="entry name" value="Concanavalin A-like lectins/glucanases"/>
    <property type="match status" value="1"/>
</dbReference>
<dbReference type="Gene3D" id="2.60.120.200">
    <property type="match status" value="1"/>
</dbReference>
<gene>
    <name evidence="3" type="ORF">KBB96_09720</name>
</gene>
<feature type="chain" id="PRO_5037663022" evidence="1">
    <location>
        <begin position="22"/>
        <end position="259"/>
    </location>
</feature>
<feature type="domain" description="Ice-binding protein C-terminal" evidence="2">
    <location>
        <begin position="237"/>
        <end position="258"/>
    </location>
</feature>
<dbReference type="InterPro" id="IPR013320">
    <property type="entry name" value="ConA-like_dom_sf"/>
</dbReference>
<feature type="signal peptide" evidence="1">
    <location>
        <begin position="1"/>
        <end position="21"/>
    </location>
</feature>
<proteinExistence type="predicted"/>
<dbReference type="Pfam" id="PF07589">
    <property type="entry name" value="PEP-CTERM"/>
    <property type="match status" value="1"/>
</dbReference>